<keyword evidence="2" id="KW-1185">Reference proteome</keyword>
<evidence type="ECO:0000313" key="2">
    <source>
        <dbReference type="Proteomes" id="UP001183388"/>
    </source>
</evidence>
<reference evidence="2" key="1">
    <citation type="submission" date="2023-07" db="EMBL/GenBank/DDBJ databases">
        <title>30 novel species of actinomycetes from the DSMZ collection.</title>
        <authorList>
            <person name="Nouioui I."/>
        </authorList>
    </citation>
    <scope>NUCLEOTIDE SEQUENCE [LARGE SCALE GENOMIC DNA]</scope>
    <source>
        <strain evidence="2">DSM 44917</strain>
    </source>
</reference>
<protein>
    <submittedName>
        <fullName evidence="1">Uncharacterized protein</fullName>
    </submittedName>
</protein>
<accession>A0ABU2LGG2</accession>
<gene>
    <name evidence="1" type="ORF">RM780_27590</name>
</gene>
<name>A0ABU2LGG2_9ACTN</name>
<sequence length="77" mass="8672">LTDPVRLHAALLAATSVRPRPVESYRSAECHMQAHRECTKGQVPPSPKDLPVVYQSCDCWCHEDRRAALARFEEGAR</sequence>
<comment type="caution">
    <text evidence="1">The sequence shown here is derived from an EMBL/GenBank/DDBJ whole genome shotgun (WGS) entry which is preliminary data.</text>
</comment>
<dbReference type="Proteomes" id="UP001183388">
    <property type="component" value="Unassembled WGS sequence"/>
</dbReference>
<proteinExistence type="predicted"/>
<dbReference type="EMBL" id="JAVREN010000110">
    <property type="protein sequence ID" value="MDT0310675.1"/>
    <property type="molecule type" value="Genomic_DNA"/>
</dbReference>
<feature type="non-terminal residue" evidence="1">
    <location>
        <position position="1"/>
    </location>
</feature>
<evidence type="ECO:0000313" key="1">
    <source>
        <dbReference type="EMBL" id="MDT0310675.1"/>
    </source>
</evidence>
<organism evidence="1 2">
    <name type="scientific">Streptomyces boetiae</name>
    <dbReference type="NCBI Taxonomy" id="3075541"/>
    <lineage>
        <taxon>Bacteria</taxon>
        <taxon>Bacillati</taxon>
        <taxon>Actinomycetota</taxon>
        <taxon>Actinomycetes</taxon>
        <taxon>Kitasatosporales</taxon>
        <taxon>Streptomycetaceae</taxon>
        <taxon>Streptomyces</taxon>
    </lineage>
</organism>